<keyword evidence="1" id="KW-0812">Transmembrane</keyword>
<keyword evidence="1" id="KW-0472">Membrane</keyword>
<dbReference type="RefSeq" id="WP_092153426.1">
    <property type="nucleotide sequence ID" value="NZ_FNBX01000007.1"/>
</dbReference>
<dbReference type="Pfam" id="PF14559">
    <property type="entry name" value="TPR_19"/>
    <property type="match status" value="1"/>
</dbReference>
<dbReference type="STRING" id="571438.SAMN05192586_10760"/>
<keyword evidence="3" id="KW-1185">Reference proteome</keyword>
<dbReference type="InterPro" id="IPR011990">
    <property type="entry name" value="TPR-like_helical_dom_sf"/>
</dbReference>
<evidence type="ECO:0000256" key="1">
    <source>
        <dbReference type="SAM" id="Phobius"/>
    </source>
</evidence>
<sequence>MTDTPQGAGRARALALFLGLGLLIMLGISLKDRFEHPHLTVENRQPAPAARDSGEAAIGDLMRQVAENPRDLNAMVHLVEHLVSAQNWEAAETFAQRAITLDVNNPRPLYLLGVVQHNQGRHKEAAATLEKVLTLKDDAAVRYSLGVLYLYYLNEPERGIAQLSAGLHSPEAGEDLKAAIRAELEKAPLPGGDADAKGKK</sequence>
<dbReference type="AlphaFoldDB" id="A0A1G7LWN3"/>
<reference evidence="3" key="1">
    <citation type="submission" date="2016-10" db="EMBL/GenBank/DDBJ databases">
        <authorList>
            <person name="Varghese N."/>
            <person name="Submissions S."/>
        </authorList>
    </citation>
    <scope>NUCLEOTIDE SEQUENCE [LARGE SCALE GENOMIC DNA]</scope>
    <source>
        <strain evidence="3">KHC7</strain>
    </source>
</reference>
<evidence type="ECO:0000313" key="2">
    <source>
        <dbReference type="EMBL" id="SDF53917.1"/>
    </source>
</evidence>
<dbReference type="OrthoDB" id="5459082at2"/>
<evidence type="ECO:0000313" key="3">
    <source>
        <dbReference type="Proteomes" id="UP000199355"/>
    </source>
</evidence>
<protein>
    <submittedName>
        <fullName evidence="2">Tetratricopeptide repeat-containing protein</fullName>
    </submittedName>
</protein>
<gene>
    <name evidence="2" type="ORF">SAMN05192586_10760</name>
</gene>
<keyword evidence="1" id="KW-1133">Transmembrane helix</keyword>
<name>A0A1G7LWN3_9BACT</name>
<accession>A0A1G7LWN3</accession>
<organism evidence="2 3">
    <name type="scientific">Desulfovibrio legallii</name>
    <dbReference type="NCBI Taxonomy" id="571438"/>
    <lineage>
        <taxon>Bacteria</taxon>
        <taxon>Pseudomonadati</taxon>
        <taxon>Thermodesulfobacteriota</taxon>
        <taxon>Desulfovibrionia</taxon>
        <taxon>Desulfovibrionales</taxon>
        <taxon>Desulfovibrionaceae</taxon>
        <taxon>Desulfovibrio</taxon>
    </lineage>
</organism>
<proteinExistence type="predicted"/>
<feature type="transmembrane region" description="Helical" evidence="1">
    <location>
        <begin position="12"/>
        <end position="30"/>
    </location>
</feature>
<dbReference type="SUPFAM" id="SSF48452">
    <property type="entry name" value="TPR-like"/>
    <property type="match status" value="1"/>
</dbReference>
<dbReference type="Proteomes" id="UP000199355">
    <property type="component" value="Unassembled WGS sequence"/>
</dbReference>
<dbReference type="Gene3D" id="1.25.40.10">
    <property type="entry name" value="Tetratricopeptide repeat domain"/>
    <property type="match status" value="1"/>
</dbReference>
<dbReference type="EMBL" id="FNBX01000007">
    <property type="protein sequence ID" value="SDF53917.1"/>
    <property type="molecule type" value="Genomic_DNA"/>
</dbReference>